<feature type="non-terminal residue" evidence="1">
    <location>
        <position position="1"/>
    </location>
</feature>
<protein>
    <submittedName>
        <fullName evidence="1">Uncharacterized protein</fullName>
    </submittedName>
</protein>
<dbReference type="KEGG" id="ccp:CHC_T00008358001"/>
<dbReference type="Gramene" id="CDF33902">
    <property type="protein sequence ID" value="CDF33902"/>
    <property type="gene ID" value="CHC_T00008358001"/>
</dbReference>
<dbReference type="EMBL" id="HG001661">
    <property type="protein sequence ID" value="CDF33902.1"/>
    <property type="molecule type" value="Genomic_DNA"/>
</dbReference>
<dbReference type="GeneID" id="17321427"/>
<organism evidence="1 2">
    <name type="scientific">Chondrus crispus</name>
    <name type="common">Carrageen Irish moss</name>
    <name type="synonym">Polymorpha crispa</name>
    <dbReference type="NCBI Taxonomy" id="2769"/>
    <lineage>
        <taxon>Eukaryota</taxon>
        <taxon>Rhodophyta</taxon>
        <taxon>Florideophyceae</taxon>
        <taxon>Rhodymeniophycidae</taxon>
        <taxon>Gigartinales</taxon>
        <taxon>Gigartinaceae</taxon>
        <taxon>Chondrus</taxon>
    </lineage>
</organism>
<reference evidence="2" key="1">
    <citation type="journal article" date="2013" name="Proc. Natl. Acad. Sci. U.S.A.">
        <title>Genome structure and metabolic features in the red seaweed Chondrus crispus shed light on evolution of the Archaeplastida.</title>
        <authorList>
            <person name="Collen J."/>
            <person name="Porcel B."/>
            <person name="Carre W."/>
            <person name="Ball S.G."/>
            <person name="Chaparro C."/>
            <person name="Tonon T."/>
            <person name="Barbeyron T."/>
            <person name="Michel G."/>
            <person name="Noel B."/>
            <person name="Valentin K."/>
            <person name="Elias M."/>
            <person name="Artiguenave F."/>
            <person name="Arun A."/>
            <person name="Aury J.M."/>
            <person name="Barbosa-Neto J.F."/>
            <person name="Bothwell J.H."/>
            <person name="Bouget F.Y."/>
            <person name="Brillet L."/>
            <person name="Cabello-Hurtado F."/>
            <person name="Capella-Gutierrez S."/>
            <person name="Charrier B."/>
            <person name="Cladiere L."/>
            <person name="Cock J.M."/>
            <person name="Coelho S.M."/>
            <person name="Colleoni C."/>
            <person name="Czjzek M."/>
            <person name="Da Silva C."/>
            <person name="Delage L."/>
            <person name="Denoeud F."/>
            <person name="Deschamps P."/>
            <person name="Dittami S.M."/>
            <person name="Gabaldon T."/>
            <person name="Gachon C.M."/>
            <person name="Groisillier A."/>
            <person name="Herve C."/>
            <person name="Jabbari K."/>
            <person name="Katinka M."/>
            <person name="Kloareg B."/>
            <person name="Kowalczyk N."/>
            <person name="Labadie K."/>
            <person name="Leblanc C."/>
            <person name="Lopez P.J."/>
            <person name="McLachlan D.H."/>
            <person name="Meslet-Cladiere L."/>
            <person name="Moustafa A."/>
            <person name="Nehr Z."/>
            <person name="Nyvall Collen P."/>
            <person name="Panaud O."/>
            <person name="Partensky F."/>
            <person name="Poulain J."/>
            <person name="Rensing S.A."/>
            <person name="Rousvoal S."/>
            <person name="Samson G."/>
            <person name="Symeonidi A."/>
            <person name="Weissenbach J."/>
            <person name="Zambounis A."/>
            <person name="Wincker P."/>
            <person name="Boyen C."/>
        </authorList>
    </citation>
    <scope>NUCLEOTIDE SEQUENCE [LARGE SCALE GENOMIC DNA]</scope>
    <source>
        <strain evidence="2">cv. Stackhouse</strain>
    </source>
</reference>
<evidence type="ECO:0000313" key="1">
    <source>
        <dbReference type="EMBL" id="CDF33902.1"/>
    </source>
</evidence>
<accession>R7Q5V0</accession>
<proteinExistence type="predicted"/>
<dbReference type="RefSeq" id="XP_005713721.1">
    <property type="nucleotide sequence ID" value="XM_005713664.1"/>
</dbReference>
<evidence type="ECO:0000313" key="2">
    <source>
        <dbReference type="Proteomes" id="UP000012073"/>
    </source>
</evidence>
<dbReference type="Proteomes" id="UP000012073">
    <property type="component" value="Unassembled WGS sequence"/>
</dbReference>
<gene>
    <name evidence="1" type="ORF">CHC_T00008358001</name>
</gene>
<name>R7Q5V0_CHOCR</name>
<dbReference type="AlphaFoldDB" id="R7Q5V0"/>
<sequence>GQAVAGGAVDTLRLRGPGFDSRPVPNLVACPSWLSHLGTQPSWPGQNS</sequence>
<keyword evidence="2" id="KW-1185">Reference proteome</keyword>